<gene>
    <name evidence="1" type="ordered locus">Tpau_1093</name>
</gene>
<protein>
    <submittedName>
        <fullName evidence="1">Uncharacterized conserved protein UCP07580</fullName>
    </submittedName>
</protein>
<dbReference type="Proteomes" id="UP000001213">
    <property type="component" value="Chromosome"/>
</dbReference>
<dbReference type="HOGENOM" id="CLU_051636_1_1_11"/>
<evidence type="ECO:0000313" key="2">
    <source>
        <dbReference type="Proteomes" id="UP000001213"/>
    </source>
</evidence>
<dbReference type="PANTHER" id="PTHR39456">
    <property type="entry name" value="METAL-DEPENDENT HYDROLASE"/>
    <property type="match status" value="1"/>
</dbReference>
<dbReference type="EMBL" id="CP001966">
    <property type="protein sequence ID" value="ADG77725.1"/>
    <property type="molecule type" value="Genomic_DNA"/>
</dbReference>
<dbReference type="AlphaFoldDB" id="D5UVD5"/>
<dbReference type="InterPro" id="IPR016516">
    <property type="entry name" value="UCP07580"/>
</dbReference>
<dbReference type="PANTHER" id="PTHR39456:SF1">
    <property type="entry name" value="METAL-DEPENDENT HYDROLASE"/>
    <property type="match status" value="1"/>
</dbReference>
<dbReference type="KEGG" id="tpr:Tpau_1093"/>
<dbReference type="eggNOG" id="COG3687">
    <property type="taxonomic scope" value="Bacteria"/>
</dbReference>
<organism evidence="1 2">
    <name type="scientific">Tsukamurella paurometabola (strain ATCC 8368 / DSM 20162 / CCUG 35730 / CIP 100753 / JCM 10117 / KCTC 9821 / NBRC 16120 / NCIMB 702349 / NCTC 13040)</name>
    <name type="common">Corynebacterium paurometabolum</name>
    <dbReference type="NCBI Taxonomy" id="521096"/>
    <lineage>
        <taxon>Bacteria</taxon>
        <taxon>Bacillati</taxon>
        <taxon>Actinomycetota</taxon>
        <taxon>Actinomycetes</taxon>
        <taxon>Mycobacteriales</taxon>
        <taxon>Tsukamurellaceae</taxon>
        <taxon>Tsukamurella</taxon>
    </lineage>
</organism>
<reference evidence="1 2" key="2">
    <citation type="journal article" date="2011" name="Stand. Genomic Sci.">
        <title>Complete genome sequence of Tsukamurella paurometabola type strain (no. 33).</title>
        <authorList>
            <person name="Munk A.C."/>
            <person name="Lapidus A."/>
            <person name="Lucas S."/>
            <person name="Nolan M."/>
            <person name="Tice H."/>
            <person name="Cheng J.F."/>
            <person name="Del Rio T.G."/>
            <person name="Goodwin L."/>
            <person name="Pitluck S."/>
            <person name="Liolios K."/>
            <person name="Huntemann M."/>
            <person name="Ivanova N."/>
            <person name="Mavromatis K."/>
            <person name="Mikhailova N."/>
            <person name="Pati A."/>
            <person name="Chen A."/>
            <person name="Palaniappan K."/>
            <person name="Tapia R."/>
            <person name="Han C."/>
            <person name="Land M."/>
            <person name="Hauser L."/>
            <person name="Chang Y.J."/>
            <person name="Jeffries C.D."/>
            <person name="Brettin T."/>
            <person name="Yasawong M."/>
            <person name="Brambilla E.M."/>
            <person name="Rohde M."/>
            <person name="Sikorski J."/>
            <person name="Goker M."/>
            <person name="Detter J.C."/>
            <person name="Woyke T."/>
            <person name="Bristow J."/>
            <person name="Eisen J.A."/>
            <person name="Markowitz V."/>
            <person name="Hugenholtz P."/>
            <person name="Kyrpides N.C."/>
            <person name="Klenk H.P."/>
        </authorList>
    </citation>
    <scope>NUCLEOTIDE SEQUENCE [LARGE SCALE GENOMIC DNA]</scope>
    <source>
        <strain evidence="2">ATCC 8368 / DSM 20162 / CCUG 35730 / CIP 100753 / JCM 10117 / KCTC 9821 / NBRC 16120 / NCIMB 702349 / NCTC 13040</strain>
    </source>
</reference>
<keyword evidence="2" id="KW-1185">Reference proteome</keyword>
<accession>D5UVD5</accession>
<dbReference type="Pfam" id="PF10118">
    <property type="entry name" value="Metal_hydrol"/>
    <property type="match status" value="1"/>
</dbReference>
<sequence length="293" mass="33577">MSGAVKHESLELHARDVTFDWSQTPLEWIAGEPFASKGIAGVLHMVLPEGERWFCEAYTEALPYIKDEELARTVRGFIGQEAMHAASHDAAVGEYLERLGVDTGPFLRQMEFAFRRMLGPRDYRSGKARYNDLVQRLWLIAAVEHYTAILGVFVLNNRWHEYELDPVMADICRWHGAEEVEHRAVAHDVAMYFDPSYLHRCRAMLTIVFFMLTFFPRASRFVDRASTGRRQNLPSFLWQYLRASHKGIVPPIRSVVWSTLLYFNPRFHPDSIGSTEQAVAYLATSPAVRAAGR</sequence>
<evidence type="ECO:0000313" key="1">
    <source>
        <dbReference type="EMBL" id="ADG77725.1"/>
    </source>
</evidence>
<dbReference type="STRING" id="521096.Tpau_1093"/>
<dbReference type="PIRSF" id="PIRSF007580">
    <property type="entry name" value="UCP07580"/>
    <property type="match status" value="1"/>
</dbReference>
<name>D5UVD5_TSUPD</name>
<reference evidence="2" key="1">
    <citation type="submission" date="2010-03" db="EMBL/GenBank/DDBJ databases">
        <title>The complete chromosome of Tsukamurella paurometabola DSM 20162.</title>
        <authorList>
            <consortium name="US DOE Joint Genome Institute (JGI-PGF)"/>
            <person name="Lucas S."/>
            <person name="Copeland A."/>
            <person name="Lapidus A."/>
            <person name="Glavina del Rio T."/>
            <person name="Dalin E."/>
            <person name="Tice H."/>
            <person name="Bruce D."/>
            <person name="Goodwin L."/>
            <person name="Pitluck S."/>
            <person name="Kyrpides N."/>
            <person name="Mavromatis K."/>
            <person name="Ivanova N."/>
            <person name="Mikhailova N."/>
            <person name="Munk A.C."/>
            <person name="Brettin T."/>
            <person name="Detter J.C."/>
            <person name="Tapia R."/>
            <person name="Han C."/>
            <person name="Larimer F."/>
            <person name="Land M."/>
            <person name="Hauser L."/>
            <person name="Markowitz V."/>
            <person name="Cheng J.-F."/>
            <person name="Hugenholtz P."/>
            <person name="Woyke T."/>
            <person name="Wu D."/>
            <person name="Jando M."/>
            <person name="Brambilla E."/>
            <person name="Klenk H.-P."/>
            <person name="Eisen J.A."/>
        </authorList>
    </citation>
    <scope>NUCLEOTIDE SEQUENCE [LARGE SCALE GENOMIC DNA]</scope>
    <source>
        <strain evidence="2">ATCC 8368 / DSM 20162 / CCUG 35730 / CIP 100753 / JCM 10117 / KCTC 9821 / NBRC 16120 / NCIMB 702349 / NCTC 13040</strain>
    </source>
</reference>
<proteinExistence type="predicted"/>